<dbReference type="EMBL" id="LAZR01009403">
    <property type="protein sequence ID" value="KKM72800.1"/>
    <property type="molecule type" value="Genomic_DNA"/>
</dbReference>
<organism evidence="1">
    <name type="scientific">marine sediment metagenome</name>
    <dbReference type="NCBI Taxonomy" id="412755"/>
    <lineage>
        <taxon>unclassified sequences</taxon>
        <taxon>metagenomes</taxon>
        <taxon>ecological metagenomes</taxon>
    </lineage>
</organism>
<accession>A0A0F9M839</accession>
<protein>
    <submittedName>
        <fullName evidence="1">Uncharacterized protein</fullName>
    </submittedName>
</protein>
<name>A0A0F9M839_9ZZZZ</name>
<proteinExistence type="predicted"/>
<comment type="caution">
    <text evidence="1">The sequence shown here is derived from an EMBL/GenBank/DDBJ whole genome shotgun (WGS) entry which is preliminary data.</text>
</comment>
<sequence>MAKQTKANTGYHAVDMSQIDYEEKYRVGTRFVDALGVTYKYAKVDFGICGRDAETGKVYRDIRYCWFCVRL</sequence>
<dbReference type="AlphaFoldDB" id="A0A0F9M839"/>
<gene>
    <name evidence="1" type="ORF">LCGC14_1416910</name>
</gene>
<reference evidence="1" key="1">
    <citation type="journal article" date="2015" name="Nature">
        <title>Complex archaea that bridge the gap between prokaryotes and eukaryotes.</title>
        <authorList>
            <person name="Spang A."/>
            <person name="Saw J.H."/>
            <person name="Jorgensen S.L."/>
            <person name="Zaremba-Niedzwiedzka K."/>
            <person name="Martijn J."/>
            <person name="Lind A.E."/>
            <person name="van Eijk R."/>
            <person name="Schleper C."/>
            <person name="Guy L."/>
            <person name="Ettema T.J."/>
        </authorList>
    </citation>
    <scope>NUCLEOTIDE SEQUENCE</scope>
</reference>
<evidence type="ECO:0000313" key="1">
    <source>
        <dbReference type="EMBL" id="KKM72800.1"/>
    </source>
</evidence>